<feature type="transmembrane region" description="Helical" evidence="1">
    <location>
        <begin position="73"/>
        <end position="92"/>
    </location>
</feature>
<gene>
    <name evidence="2" type="ORF">LX64_01158</name>
</gene>
<proteinExistence type="predicted"/>
<feature type="transmembrane region" description="Helical" evidence="1">
    <location>
        <begin position="42"/>
        <end position="66"/>
    </location>
</feature>
<evidence type="ECO:0000313" key="3">
    <source>
        <dbReference type="Proteomes" id="UP000249547"/>
    </source>
</evidence>
<feature type="transmembrane region" description="Helical" evidence="1">
    <location>
        <begin position="104"/>
        <end position="124"/>
    </location>
</feature>
<dbReference type="Proteomes" id="UP000249547">
    <property type="component" value="Unassembled WGS sequence"/>
</dbReference>
<dbReference type="AlphaFoldDB" id="A0A327QX15"/>
<keyword evidence="1" id="KW-1133">Transmembrane helix</keyword>
<feature type="transmembrane region" description="Helical" evidence="1">
    <location>
        <begin position="7"/>
        <end position="30"/>
    </location>
</feature>
<sequence length="141" mass="16391">MQNYRATFWALFKIINGCWLFAWTLFFGLLFYKDQVVRELYFLLPVGFAFVFVLNTLFVAIASYFINYSVKDIRTTLFLHILFVLAIGFFNINPDNIVSISGSMLEVTYLVTELLLAISLTYLLPKAQRKIYDSTEDNLPL</sequence>
<accession>A0A327QX15</accession>
<evidence type="ECO:0000313" key="2">
    <source>
        <dbReference type="EMBL" id="RAJ08505.1"/>
    </source>
</evidence>
<dbReference type="EMBL" id="QLLL01000002">
    <property type="protein sequence ID" value="RAJ08505.1"/>
    <property type="molecule type" value="Genomic_DNA"/>
</dbReference>
<protein>
    <submittedName>
        <fullName evidence="2">Uncharacterized protein</fullName>
    </submittedName>
</protein>
<name>A0A327QX15_9BACT</name>
<dbReference type="RefSeq" id="WP_111596651.1">
    <property type="nucleotide sequence ID" value="NZ_QLLL01000002.1"/>
</dbReference>
<organism evidence="2 3">
    <name type="scientific">Chitinophaga skermanii</name>
    <dbReference type="NCBI Taxonomy" id="331697"/>
    <lineage>
        <taxon>Bacteria</taxon>
        <taxon>Pseudomonadati</taxon>
        <taxon>Bacteroidota</taxon>
        <taxon>Chitinophagia</taxon>
        <taxon>Chitinophagales</taxon>
        <taxon>Chitinophagaceae</taxon>
        <taxon>Chitinophaga</taxon>
    </lineage>
</organism>
<comment type="caution">
    <text evidence="2">The sequence shown here is derived from an EMBL/GenBank/DDBJ whole genome shotgun (WGS) entry which is preliminary data.</text>
</comment>
<keyword evidence="1" id="KW-0812">Transmembrane</keyword>
<evidence type="ECO:0000256" key="1">
    <source>
        <dbReference type="SAM" id="Phobius"/>
    </source>
</evidence>
<reference evidence="2 3" key="1">
    <citation type="submission" date="2018-06" db="EMBL/GenBank/DDBJ databases">
        <title>Genomic Encyclopedia of Archaeal and Bacterial Type Strains, Phase II (KMG-II): from individual species to whole genera.</title>
        <authorList>
            <person name="Goeker M."/>
        </authorList>
    </citation>
    <scope>NUCLEOTIDE SEQUENCE [LARGE SCALE GENOMIC DNA]</scope>
    <source>
        <strain evidence="2 3">DSM 23857</strain>
    </source>
</reference>
<keyword evidence="3" id="KW-1185">Reference proteome</keyword>
<keyword evidence="1" id="KW-0472">Membrane</keyword>